<protein>
    <submittedName>
        <fullName evidence="1">Uncharacterized protein</fullName>
    </submittedName>
</protein>
<dbReference type="AlphaFoldDB" id="A0A7Z9BN14"/>
<proteinExistence type="predicted"/>
<sequence length="45" mass="5034">MLICIVAYIISNSDCTQRSKSRVERVLIFLGEEGLAFLNLILPPP</sequence>
<evidence type="ECO:0000313" key="2">
    <source>
        <dbReference type="Proteomes" id="UP000184550"/>
    </source>
</evidence>
<reference evidence="1" key="1">
    <citation type="submission" date="2019-10" db="EMBL/GenBank/DDBJ databases">
        <authorList>
            <consortium name="Genoscope - CEA"/>
            <person name="William W."/>
        </authorList>
    </citation>
    <scope>NUCLEOTIDE SEQUENCE [LARGE SCALE GENOMIC DNA]</scope>
    <source>
        <strain evidence="1">BBR_PRJEB10992</strain>
    </source>
</reference>
<gene>
    <name evidence="1" type="ORF">PL8927_40023</name>
</gene>
<dbReference type="EMBL" id="CZCU02000113">
    <property type="protein sequence ID" value="VXD15374.1"/>
    <property type="molecule type" value="Genomic_DNA"/>
</dbReference>
<dbReference type="Proteomes" id="UP000184550">
    <property type="component" value="Unassembled WGS sequence"/>
</dbReference>
<accession>A0A7Z9BN14</accession>
<evidence type="ECO:0000313" key="1">
    <source>
        <dbReference type="EMBL" id="VXD15374.1"/>
    </source>
</evidence>
<organism evidence="1 2">
    <name type="scientific">Planktothrix serta PCC 8927</name>
    <dbReference type="NCBI Taxonomy" id="671068"/>
    <lineage>
        <taxon>Bacteria</taxon>
        <taxon>Bacillati</taxon>
        <taxon>Cyanobacteriota</taxon>
        <taxon>Cyanophyceae</taxon>
        <taxon>Oscillatoriophycideae</taxon>
        <taxon>Oscillatoriales</taxon>
        <taxon>Microcoleaceae</taxon>
        <taxon>Planktothrix</taxon>
    </lineage>
</organism>
<name>A0A7Z9BN14_9CYAN</name>
<comment type="caution">
    <text evidence="1">The sequence shown here is derived from an EMBL/GenBank/DDBJ whole genome shotgun (WGS) entry which is preliminary data.</text>
</comment>
<keyword evidence="2" id="KW-1185">Reference proteome</keyword>